<sequence>MAEPNTIYQYSLLSALMAGVCEEGITASKLSSKGNQGIGTFARMNGELILLDGKVYQLTPNGPPREASANDQIPFAMAVNFVPTHTKTNFTISNKNSLNEVLEEILPQTNNVFISYRIEARFSSITVRMVRGQEYKGQPLSELGENQSVQTYTDIDGIIVGFRSPQPWQGFSVAGKHLHFISLDRGRGGHVLEMVASDAKLSAAVASNVHVELPTSAEFNTTNLVVDDAGIRKVEG</sequence>
<dbReference type="InterPro" id="IPR005128">
    <property type="entry name" value="Acetolactate_a_deCO2ase"/>
</dbReference>
<dbReference type="PANTHER" id="PTHR35524:SF1">
    <property type="entry name" value="ALPHA-ACETOLACTATE DECARBOXYLASE"/>
    <property type="match status" value="1"/>
</dbReference>
<name>A0A2B7XVP9_POLH7</name>
<comment type="pathway">
    <text evidence="2">Polyol metabolism; (R,R)-butane-2,3-diol biosynthesis; (R,R)-butane-2,3-diol from pyruvate: step 2/3.</text>
</comment>
<dbReference type="EMBL" id="PDNA01000106">
    <property type="protein sequence ID" value="PGH13276.1"/>
    <property type="molecule type" value="Genomic_DNA"/>
</dbReference>
<dbReference type="AlphaFoldDB" id="A0A2B7XVP9"/>
<evidence type="ECO:0000256" key="8">
    <source>
        <dbReference type="ARBA" id="ARBA00023239"/>
    </source>
</evidence>
<reference evidence="9 10" key="1">
    <citation type="submission" date="2017-10" db="EMBL/GenBank/DDBJ databases">
        <title>Comparative genomics in systemic dimorphic fungi from Ajellomycetaceae.</title>
        <authorList>
            <person name="Munoz J.F."/>
            <person name="Mcewen J.G."/>
            <person name="Clay O.K."/>
            <person name="Cuomo C.A."/>
        </authorList>
    </citation>
    <scope>NUCLEOTIDE SEQUENCE [LARGE SCALE GENOMIC DNA]</scope>
    <source>
        <strain evidence="9 10">UAMH7299</strain>
    </source>
</reference>
<evidence type="ECO:0000256" key="1">
    <source>
        <dbReference type="ARBA" id="ARBA00001784"/>
    </source>
</evidence>
<accession>A0A2B7XVP9</accession>
<dbReference type="SUPFAM" id="SSF117856">
    <property type="entry name" value="AF0104/ALDC/Ptd012-like"/>
    <property type="match status" value="1"/>
</dbReference>
<gene>
    <name evidence="9" type="ORF">AJ80_06386</name>
</gene>
<evidence type="ECO:0000256" key="7">
    <source>
        <dbReference type="ARBA" id="ARBA00023061"/>
    </source>
</evidence>
<dbReference type="Gene3D" id="3.30.1330.80">
    <property type="entry name" value="Hypothetical protein, similar to alpha- acetolactate decarboxylase, domain 2"/>
    <property type="match status" value="2"/>
</dbReference>
<dbReference type="PANTHER" id="PTHR35524">
    <property type="entry name" value="ALPHA-ACETOLACTATE DECARBOXYLASE"/>
    <property type="match status" value="1"/>
</dbReference>
<dbReference type="CDD" id="cd17299">
    <property type="entry name" value="acetolactate_decarboxylase"/>
    <property type="match status" value="1"/>
</dbReference>
<evidence type="ECO:0000313" key="10">
    <source>
        <dbReference type="Proteomes" id="UP000224634"/>
    </source>
</evidence>
<dbReference type="STRING" id="1447883.A0A2B7XVP9"/>
<dbReference type="OrthoDB" id="509395at2759"/>
<evidence type="ECO:0000256" key="5">
    <source>
        <dbReference type="ARBA" id="ARBA00020164"/>
    </source>
</evidence>
<comment type="catalytic activity">
    <reaction evidence="1">
        <text>(2S)-2-acetolactate + H(+) = (R)-acetoin + CO2</text>
        <dbReference type="Rhea" id="RHEA:21580"/>
        <dbReference type="ChEBI" id="CHEBI:15378"/>
        <dbReference type="ChEBI" id="CHEBI:15686"/>
        <dbReference type="ChEBI" id="CHEBI:16526"/>
        <dbReference type="ChEBI" id="CHEBI:58476"/>
        <dbReference type="EC" id="4.1.1.5"/>
    </reaction>
</comment>
<comment type="similarity">
    <text evidence="3">Belongs to the alpha-acetolactate decarboxylase family.</text>
</comment>
<dbReference type="GO" id="GO:0047605">
    <property type="term" value="F:acetolactate decarboxylase activity"/>
    <property type="evidence" value="ECO:0007669"/>
    <property type="project" value="UniProtKB-EC"/>
</dbReference>
<keyword evidence="6" id="KW-0210">Decarboxylase</keyword>
<dbReference type="Proteomes" id="UP000224634">
    <property type="component" value="Unassembled WGS sequence"/>
</dbReference>
<evidence type="ECO:0000256" key="4">
    <source>
        <dbReference type="ARBA" id="ARBA00013204"/>
    </source>
</evidence>
<protein>
    <recommendedName>
        <fullName evidence="5">Alpha-acetolactate decarboxylase</fullName>
        <ecNumber evidence="4">4.1.1.5</ecNumber>
    </recommendedName>
</protein>
<evidence type="ECO:0000313" key="9">
    <source>
        <dbReference type="EMBL" id="PGH13276.1"/>
    </source>
</evidence>
<dbReference type="EC" id="4.1.1.5" evidence="4"/>
<proteinExistence type="inferred from homology"/>
<keyword evidence="7" id="KW-0005">Acetoin biosynthesis</keyword>
<dbReference type="Pfam" id="PF03306">
    <property type="entry name" value="AAL_decarboxy"/>
    <property type="match status" value="1"/>
</dbReference>
<evidence type="ECO:0000256" key="6">
    <source>
        <dbReference type="ARBA" id="ARBA00022793"/>
    </source>
</evidence>
<evidence type="ECO:0000256" key="2">
    <source>
        <dbReference type="ARBA" id="ARBA00005170"/>
    </source>
</evidence>
<evidence type="ECO:0000256" key="3">
    <source>
        <dbReference type="ARBA" id="ARBA00007106"/>
    </source>
</evidence>
<keyword evidence="8" id="KW-0456">Lyase</keyword>
<comment type="caution">
    <text evidence="9">The sequence shown here is derived from an EMBL/GenBank/DDBJ whole genome shotgun (WGS) entry which is preliminary data.</text>
</comment>
<dbReference type="PIRSF" id="PIRSF001332">
    <property type="entry name" value="Acetolac_decarb"/>
    <property type="match status" value="1"/>
</dbReference>
<keyword evidence="10" id="KW-1185">Reference proteome</keyword>
<dbReference type="GO" id="GO:0045151">
    <property type="term" value="P:acetoin biosynthetic process"/>
    <property type="evidence" value="ECO:0007669"/>
    <property type="project" value="UniProtKB-KW"/>
</dbReference>
<dbReference type="NCBIfam" id="TIGR01252">
    <property type="entry name" value="acetolac_decarb"/>
    <property type="match status" value="1"/>
</dbReference>
<organism evidence="9 10">
    <name type="scientific">Polytolypa hystricis (strain UAMH7299)</name>
    <dbReference type="NCBI Taxonomy" id="1447883"/>
    <lineage>
        <taxon>Eukaryota</taxon>
        <taxon>Fungi</taxon>
        <taxon>Dikarya</taxon>
        <taxon>Ascomycota</taxon>
        <taxon>Pezizomycotina</taxon>
        <taxon>Eurotiomycetes</taxon>
        <taxon>Eurotiomycetidae</taxon>
        <taxon>Onygenales</taxon>
        <taxon>Onygenales incertae sedis</taxon>
        <taxon>Polytolypa</taxon>
    </lineage>
</organism>
<dbReference type="UniPathway" id="UPA00626">
    <property type="reaction ID" value="UER00678"/>
</dbReference>